<dbReference type="AlphaFoldDB" id="A0A1I7UW91"/>
<accession>A0A1I7UW91</accession>
<protein>
    <submittedName>
        <fullName evidence="3">Uncharacterized protein</fullName>
    </submittedName>
</protein>
<evidence type="ECO:0000313" key="3">
    <source>
        <dbReference type="WBParaSite" id="Csp11.Scaffold630.g19973.t1"/>
    </source>
</evidence>
<feature type="region of interest" description="Disordered" evidence="1">
    <location>
        <begin position="105"/>
        <end position="131"/>
    </location>
</feature>
<organism evidence="2 3">
    <name type="scientific">Caenorhabditis tropicalis</name>
    <dbReference type="NCBI Taxonomy" id="1561998"/>
    <lineage>
        <taxon>Eukaryota</taxon>
        <taxon>Metazoa</taxon>
        <taxon>Ecdysozoa</taxon>
        <taxon>Nematoda</taxon>
        <taxon>Chromadorea</taxon>
        <taxon>Rhabditida</taxon>
        <taxon>Rhabditina</taxon>
        <taxon>Rhabditomorpha</taxon>
        <taxon>Rhabditoidea</taxon>
        <taxon>Rhabditidae</taxon>
        <taxon>Peloderinae</taxon>
        <taxon>Caenorhabditis</taxon>
    </lineage>
</organism>
<feature type="compositionally biased region" description="Polar residues" evidence="1">
    <location>
        <begin position="110"/>
        <end position="125"/>
    </location>
</feature>
<proteinExistence type="predicted"/>
<evidence type="ECO:0000256" key="1">
    <source>
        <dbReference type="SAM" id="MobiDB-lite"/>
    </source>
</evidence>
<reference evidence="3" key="1">
    <citation type="submission" date="2016-11" db="UniProtKB">
        <authorList>
            <consortium name="WormBaseParasite"/>
        </authorList>
    </citation>
    <scope>IDENTIFICATION</scope>
</reference>
<dbReference type="WBParaSite" id="Csp11.Scaffold630.g19973.t1">
    <property type="protein sequence ID" value="Csp11.Scaffold630.g19973.t1"/>
    <property type="gene ID" value="Csp11.Scaffold630.g19973"/>
</dbReference>
<name>A0A1I7UW91_9PELO</name>
<dbReference type="Proteomes" id="UP000095282">
    <property type="component" value="Unplaced"/>
</dbReference>
<sequence>MNLSEKVRSSNLFLFYGNKEKENFFYYSNLITSNNSASRDIYLLLIVRQRISTCYRKLSTCSPPSSPISKWRNSTATSYTSTTDLCVFRREFILCRTEFIESNDRRTSEETGANFESTVDVSTDESAIFAE</sequence>
<evidence type="ECO:0000313" key="2">
    <source>
        <dbReference type="Proteomes" id="UP000095282"/>
    </source>
</evidence>
<keyword evidence="2" id="KW-1185">Reference proteome</keyword>